<keyword evidence="2 3" id="KW-0975">Bacterial flagellum</keyword>
<dbReference type="Gene3D" id="1.20.1330.10">
    <property type="entry name" value="f41 fragment of flagellin, N-terminal domain"/>
    <property type="match status" value="2"/>
</dbReference>
<evidence type="ECO:0000259" key="5">
    <source>
        <dbReference type="Pfam" id="PF00700"/>
    </source>
</evidence>
<feature type="domain" description="Flagellin N-terminal" evidence="4">
    <location>
        <begin position="5"/>
        <end position="143"/>
    </location>
</feature>
<organism evidence="6 7">
    <name type="scientific">Desulfuromonas acetoxidans (strain DSM 684 / 11070)</name>
    <dbReference type="NCBI Taxonomy" id="281689"/>
    <lineage>
        <taxon>Bacteria</taxon>
        <taxon>Pseudomonadati</taxon>
        <taxon>Thermodesulfobacteriota</taxon>
        <taxon>Desulfuromonadia</taxon>
        <taxon>Desulfuromonadales</taxon>
        <taxon>Desulfuromonadaceae</taxon>
        <taxon>Desulfuromonas</taxon>
    </lineage>
</organism>
<evidence type="ECO:0000313" key="6">
    <source>
        <dbReference type="EMBL" id="EAT15844.1"/>
    </source>
</evidence>
<accession>Q1JZP8</accession>
<comment type="subcellular location">
    <subcellularLocation>
        <location evidence="3">Secreted</location>
    </subcellularLocation>
    <subcellularLocation>
        <location evidence="3">Bacterial flagellum</location>
    </subcellularLocation>
</comment>
<dbReference type="PANTHER" id="PTHR42792">
    <property type="entry name" value="FLAGELLIN"/>
    <property type="match status" value="1"/>
</dbReference>
<dbReference type="EMBL" id="AAEW02000008">
    <property type="protein sequence ID" value="EAT15844.1"/>
    <property type="molecule type" value="Genomic_DNA"/>
</dbReference>
<dbReference type="AlphaFoldDB" id="Q1JZP8"/>
<dbReference type="InterPro" id="IPR001492">
    <property type="entry name" value="Flagellin"/>
</dbReference>
<evidence type="ECO:0000259" key="4">
    <source>
        <dbReference type="Pfam" id="PF00669"/>
    </source>
</evidence>
<protein>
    <recommendedName>
        <fullName evidence="3">Flagellin</fullName>
    </recommendedName>
</protein>
<dbReference type="SUPFAM" id="SSF64518">
    <property type="entry name" value="Phase 1 flagellin"/>
    <property type="match status" value="2"/>
</dbReference>
<dbReference type="PRINTS" id="PR00207">
    <property type="entry name" value="FLAGELLIN"/>
</dbReference>
<keyword evidence="3" id="KW-0964">Secreted</keyword>
<dbReference type="PANTHER" id="PTHR42792:SF2">
    <property type="entry name" value="FLAGELLIN"/>
    <property type="match status" value="1"/>
</dbReference>
<dbReference type="Pfam" id="PF00669">
    <property type="entry name" value="Flagellin_N"/>
    <property type="match status" value="1"/>
</dbReference>
<dbReference type="OrthoDB" id="9796789at2"/>
<dbReference type="InterPro" id="IPR046358">
    <property type="entry name" value="Flagellin_C"/>
</dbReference>
<name>Q1JZP8_DESA6</name>
<dbReference type="Gene3D" id="6.10.10.10">
    <property type="entry name" value="Flagellar export chaperone, C-terminal domain"/>
    <property type="match status" value="1"/>
</dbReference>
<evidence type="ECO:0000313" key="7">
    <source>
        <dbReference type="Proteomes" id="UP000005695"/>
    </source>
</evidence>
<sequence>MALTINTNVASLNAQRNLGKSQNDLNQSMQRLSSGLRINSAKDDAAGLAISDRMTAQITGLNQAVRNANDGISLSQTAEGALQESTNILQRIRELAVQSANDTNSASDRESLQAEVDQLIEELDRIADTTQFNGKNLLDGTMTDATFQVGANAGVSQTISFSIDSAETSKLSAVGTMIEAPNGDAVVGSDVDGTALAAGDLVVNGTDVGATDGTNSSLADAINTAAGETIATATNVQTLDFSTVNLDSTDVAVGAGEAYTDGTDAAVAAVGSAFSVDTNAADATSGSQVITISDAQAANITAMDLTVDGSAVDTTGLNYAGITTAATLASELDGLAEISATVSGQDVTITSATTGATSTVSLASVTGTDGSESIAAATDGTAAQASVATITVTDADAANVDGTTLEFNGAAIDLTGVDFGTVTDGATLAAALQNSSDIASASWAGDTLTLTSAATVTGQDFSVASGSGLTDANGTPAVASTMDITIDDAGAATVTALDLTVEGVAVDDSSIDYSSISDVAGLVSALDGLSEISAADNGDGTITISSATAGTAGTLAAGTVVGDATSGALVQEDASVSGTYTMDVDGTSVDIAAAAGGEVTAQEVVDAINDNTTGFTAALNDDGQVQITKDDGSSFTLAESVDIDGDTTLDAASVGLDGIDDGGTTYNGQVSLDSTNDISVEEVTSGALASAGLDTAGNATTTIDQVDISTREGATTAISSVDAALAQIDTIRGDLGAVQNRFESTIANLQNVSENLSAARSRILDADIAEETSNMTKQNILQQAGVSILAQANQAPQLALSLLG</sequence>
<dbReference type="Proteomes" id="UP000005695">
    <property type="component" value="Unassembled WGS sequence"/>
</dbReference>
<reference evidence="6" key="1">
    <citation type="submission" date="2006-05" db="EMBL/GenBank/DDBJ databases">
        <title>Annotation of the draft genome assembly of Desulfuromonas acetoxidans DSM 684.</title>
        <authorList>
            <consortium name="US DOE Joint Genome Institute (JGI-ORNL)"/>
            <person name="Larimer F."/>
            <person name="Land M."/>
            <person name="Hauser L."/>
        </authorList>
    </citation>
    <scope>NUCLEOTIDE SEQUENCE [LARGE SCALE GENOMIC DNA]</scope>
    <source>
        <strain evidence="6">DSM 684</strain>
    </source>
</reference>
<keyword evidence="7" id="KW-1185">Reference proteome</keyword>
<comment type="similarity">
    <text evidence="1 3">Belongs to the bacterial flagellin family.</text>
</comment>
<dbReference type="GO" id="GO:0009288">
    <property type="term" value="C:bacterial-type flagellum"/>
    <property type="evidence" value="ECO:0007669"/>
    <property type="project" value="UniProtKB-SubCell"/>
</dbReference>
<dbReference type="GO" id="GO:0005198">
    <property type="term" value="F:structural molecule activity"/>
    <property type="evidence" value="ECO:0007669"/>
    <property type="project" value="UniProtKB-UniRule"/>
</dbReference>
<comment type="function">
    <text evidence="3">Flagellin is the subunit protein which polymerizes to form the filaments of bacterial flagella.</text>
</comment>
<evidence type="ECO:0000256" key="2">
    <source>
        <dbReference type="ARBA" id="ARBA00023143"/>
    </source>
</evidence>
<comment type="caution">
    <text evidence="6">The sequence shown here is derived from an EMBL/GenBank/DDBJ whole genome shotgun (WGS) entry which is preliminary data.</text>
</comment>
<evidence type="ECO:0000256" key="3">
    <source>
        <dbReference type="RuleBase" id="RU362073"/>
    </source>
</evidence>
<proteinExistence type="inferred from homology"/>
<reference evidence="6" key="2">
    <citation type="submission" date="2006-05" db="EMBL/GenBank/DDBJ databases">
        <title>Sequencing of the draft genome and assembly of Desulfuromonas acetoxidans DSM 684.</title>
        <authorList>
            <consortium name="US DOE Joint Genome Institute (JGI-PGF)"/>
            <person name="Copeland A."/>
            <person name="Lucas S."/>
            <person name="Lapidus A."/>
            <person name="Barry K."/>
            <person name="Detter J.C."/>
            <person name="Glavina del Rio T."/>
            <person name="Hammon N."/>
            <person name="Israni S."/>
            <person name="Dalin E."/>
            <person name="Tice H."/>
            <person name="Bruce D."/>
            <person name="Pitluck S."/>
            <person name="Richardson P."/>
        </authorList>
    </citation>
    <scope>NUCLEOTIDE SEQUENCE [LARGE SCALE GENOMIC DNA]</scope>
    <source>
        <strain evidence="6">DSM 684</strain>
    </source>
</reference>
<evidence type="ECO:0000256" key="1">
    <source>
        <dbReference type="ARBA" id="ARBA00005709"/>
    </source>
</evidence>
<dbReference type="Pfam" id="PF00700">
    <property type="entry name" value="Flagellin_C"/>
    <property type="match status" value="1"/>
</dbReference>
<dbReference type="InterPro" id="IPR001029">
    <property type="entry name" value="Flagellin_N"/>
</dbReference>
<dbReference type="GO" id="GO:0005576">
    <property type="term" value="C:extracellular region"/>
    <property type="evidence" value="ECO:0007669"/>
    <property type="project" value="UniProtKB-SubCell"/>
</dbReference>
<dbReference type="InterPro" id="IPR042187">
    <property type="entry name" value="Flagellin_C_sub2"/>
</dbReference>
<gene>
    <name evidence="6" type="ORF">Dace_2544</name>
</gene>
<dbReference type="Gene3D" id="3.30.70.2120">
    <property type="match status" value="1"/>
</dbReference>
<feature type="domain" description="Flagellin C-terminal" evidence="5">
    <location>
        <begin position="719"/>
        <end position="803"/>
    </location>
</feature>